<dbReference type="Proteomes" id="UP000217895">
    <property type="component" value="Plasmid Plasmid2 dna"/>
</dbReference>
<dbReference type="AlphaFoldDB" id="A0A1Z4JT40"/>
<reference evidence="2 3" key="1">
    <citation type="submission" date="2017-06" db="EMBL/GenBank/DDBJ databases">
        <title>Genome sequencing of cyanobaciteial culture collection at National Institute for Environmental Studies (NIES).</title>
        <authorList>
            <person name="Hirose Y."/>
            <person name="Shimura Y."/>
            <person name="Fujisawa T."/>
            <person name="Nakamura Y."/>
            <person name="Kawachi M."/>
        </authorList>
    </citation>
    <scope>NUCLEOTIDE SEQUENCE [LARGE SCALE GENOMIC DNA]</scope>
    <source>
        <strain evidence="2 3">NIES-2135</strain>
        <plasmid evidence="3">Plasmid Plasmid2 dna</plasmid>
    </source>
</reference>
<gene>
    <name evidence="2" type="ORF">NIES2135_66900</name>
</gene>
<keyword evidence="3" id="KW-1185">Reference proteome</keyword>
<geneLocation type="plasmid" evidence="2">
    <name>plasmid2</name>
</geneLocation>
<feature type="region of interest" description="Disordered" evidence="1">
    <location>
        <begin position="1"/>
        <end position="26"/>
    </location>
</feature>
<name>A0A1Z4JT40_LEPBY</name>
<feature type="compositionally biased region" description="Polar residues" evidence="1">
    <location>
        <begin position="1"/>
        <end position="10"/>
    </location>
</feature>
<organism evidence="2 3">
    <name type="scientific">Leptolyngbya boryana NIES-2135</name>
    <dbReference type="NCBI Taxonomy" id="1973484"/>
    <lineage>
        <taxon>Bacteria</taxon>
        <taxon>Bacillati</taxon>
        <taxon>Cyanobacteriota</taxon>
        <taxon>Cyanophyceae</taxon>
        <taxon>Leptolyngbyales</taxon>
        <taxon>Leptolyngbyaceae</taxon>
        <taxon>Leptolyngbya group</taxon>
        <taxon>Leptolyngbya</taxon>
    </lineage>
</organism>
<protein>
    <submittedName>
        <fullName evidence="2">Uncharacterized protein</fullName>
    </submittedName>
</protein>
<accession>A0A1Z4JT40</accession>
<sequence>MASKKNSNHAATLEREALQSEGSVPEIDTVATSVTEAPATQAPTVDRTAESQFMEAFFGIIRDEFQKTFGRPLYSSDIHYHATRYNLGLSLRAPAYRVATYQLEGHLPAEAPEFKQQRDLITMQLLQAAGYDPNVKAINITSAQIKAWSGNFRAQNGAVLDVLSSRSAQAPSAPDKGW</sequence>
<evidence type="ECO:0000256" key="1">
    <source>
        <dbReference type="SAM" id="MobiDB-lite"/>
    </source>
</evidence>
<evidence type="ECO:0000313" key="2">
    <source>
        <dbReference type="EMBL" id="BAY59813.1"/>
    </source>
</evidence>
<keyword evidence="2" id="KW-0614">Plasmid</keyword>
<evidence type="ECO:0000313" key="3">
    <source>
        <dbReference type="Proteomes" id="UP000217895"/>
    </source>
</evidence>
<proteinExistence type="predicted"/>
<dbReference type="EMBL" id="AP018205">
    <property type="protein sequence ID" value="BAY59813.1"/>
    <property type="molecule type" value="Genomic_DNA"/>
</dbReference>